<feature type="transmembrane region" description="Helical" evidence="1">
    <location>
        <begin position="421"/>
        <end position="442"/>
    </location>
</feature>
<dbReference type="Proteomes" id="UP000278983">
    <property type="component" value="Unassembled WGS sequence"/>
</dbReference>
<dbReference type="PANTHER" id="PTHR36442:SF1">
    <property type="entry name" value="CYCLIC-DI-AMP PHOSPHODIESTERASE PGPH"/>
    <property type="match status" value="1"/>
</dbReference>
<protein>
    <submittedName>
        <fullName evidence="3">HDIG domain-containing protein</fullName>
    </submittedName>
</protein>
<dbReference type="CDD" id="cd00077">
    <property type="entry name" value="HDc"/>
    <property type="match status" value="1"/>
</dbReference>
<evidence type="ECO:0000313" key="4">
    <source>
        <dbReference type="Proteomes" id="UP000278983"/>
    </source>
</evidence>
<dbReference type="NCBIfam" id="TIGR00277">
    <property type="entry name" value="HDIG"/>
    <property type="match status" value="1"/>
</dbReference>
<feature type="transmembrane region" description="Helical" evidence="1">
    <location>
        <begin position="391"/>
        <end position="409"/>
    </location>
</feature>
<dbReference type="Pfam" id="PF07698">
    <property type="entry name" value="7TM-7TMR_HD"/>
    <property type="match status" value="1"/>
</dbReference>
<evidence type="ECO:0000256" key="1">
    <source>
        <dbReference type="SAM" id="Phobius"/>
    </source>
</evidence>
<dbReference type="PANTHER" id="PTHR36442">
    <property type="entry name" value="CYCLIC-DI-AMP PHOSPHODIESTERASE PGPH"/>
    <property type="match status" value="1"/>
</dbReference>
<dbReference type="InterPro" id="IPR011621">
    <property type="entry name" value="Metal-dep_PHydrolase_7TM_intra"/>
</dbReference>
<proteinExistence type="predicted"/>
<gene>
    <name evidence="3" type="ORF">EHV08_05980</name>
</gene>
<dbReference type="SUPFAM" id="SSF109604">
    <property type="entry name" value="HD-domain/PDEase-like"/>
    <property type="match status" value="1"/>
</dbReference>
<name>A0A3S0RZP5_9BACT</name>
<feature type="transmembrane region" description="Helical" evidence="1">
    <location>
        <begin position="320"/>
        <end position="337"/>
    </location>
</feature>
<accession>A0A3S0RZP5</accession>
<feature type="transmembrane region" description="Helical" evidence="1">
    <location>
        <begin position="265"/>
        <end position="285"/>
    </location>
</feature>
<organism evidence="3 4">
    <name type="scientific">Prevotella koreensis</name>
    <dbReference type="NCBI Taxonomy" id="2490854"/>
    <lineage>
        <taxon>Bacteria</taxon>
        <taxon>Pseudomonadati</taxon>
        <taxon>Bacteroidota</taxon>
        <taxon>Bacteroidia</taxon>
        <taxon>Bacteroidales</taxon>
        <taxon>Prevotellaceae</taxon>
        <taxon>Prevotella</taxon>
    </lineage>
</organism>
<evidence type="ECO:0000313" key="3">
    <source>
        <dbReference type="EMBL" id="RUL59351.1"/>
    </source>
</evidence>
<feature type="domain" description="HD/PDEase" evidence="2">
    <location>
        <begin position="471"/>
        <end position="628"/>
    </location>
</feature>
<dbReference type="InterPro" id="IPR003607">
    <property type="entry name" value="HD/PDEase_dom"/>
</dbReference>
<dbReference type="SMART" id="SM00471">
    <property type="entry name" value="HDc"/>
    <property type="match status" value="1"/>
</dbReference>
<dbReference type="InterPro" id="IPR006675">
    <property type="entry name" value="HDIG_dom"/>
</dbReference>
<feature type="transmembrane region" description="Helical" evidence="1">
    <location>
        <begin position="364"/>
        <end position="379"/>
    </location>
</feature>
<evidence type="ECO:0000259" key="2">
    <source>
        <dbReference type="SMART" id="SM00471"/>
    </source>
</evidence>
<keyword evidence="1" id="KW-0472">Membrane</keyword>
<dbReference type="RefSeq" id="WP_126678511.1">
    <property type="nucleotide sequence ID" value="NZ_RYYU01000001.1"/>
</dbReference>
<dbReference type="InterPro" id="IPR011624">
    <property type="entry name" value="Metal-dep_PHydrolase_7TM_extra"/>
</dbReference>
<comment type="caution">
    <text evidence="3">The sequence shown here is derived from an EMBL/GenBank/DDBJ whole genome shotgun (WGS) entry which is preliminary data.</text>
</comment>
<sequence>MNIFKHREPRFWRKFFMRAALVTVTVTIIVWFLPKNSGPQYQYDVGKPWMHGSLIAKFDFPIYKTEESIKNEKDSILNNFEPYYNFNDSIGQTAIRRLKHDFAEGIAGMPPNTVDVIAKDLAQIYEAGIMDTHEYSENFKDTTRMVRLVIGKTAQSIGANNIYSEMSAYEHLFIDARLLPYRQLLQKCNLNKYVVPNIIYDSKRSETERIDLLSTVTVANGMVISGQKIIDRGEIVDDQDVLVLNSLEREMERRQAGKNEISSTIAGQFMYVAFFVILFTIYLELFRKDYFYGTRNIAMAYSLITFFPIIVSLMMRHNIFNIYVLPLAITPMFIRVFMDSRTAFVAHLTMVLICAVAVKYQYEFIITELVAGLVAIYSLRELTQRAQVLRVALYVTLSMCGIFLAMQMIQENTMGNIDTSILKYFAFNGVMLLFAYPLMYVVEKVFGFTSAVTLVELSNTSKELLRRLSEVAPGTFQHSITVSNLAAQIADRIGAKAQLVRTGALYHDIGKMINPVFFTENQASGVNPLSNMPCTEAAQVIISHVTEGLKLAEQDNLPRVIKDFISTHHGAGKTKYFYITYKNEHPDEEVDEMLFSYPGPNPFTREQAILMMADSVEAASHSLSEYTEESITNLVNKIIDSQTADGFFQDCPITFHDISMAKQVLIERLKAIYHTRIVYPELKK</sequence>
<dbReference type="AlphaFoldDB" id="A0A3S0RZP5"/>
<dbReference type="InterPro" id="IPR006674">
    <property type="entry name" value="HD_domain"/>
</dbReference>
<dbReference type="InterPro" id="IPR052722">
    <property type="entry name" value="PgpH_phosphodiesterase"/>
</dbReference>
<dbReference type="Pfam" id="PF01966">
    <property type="entry name" value="HD"/>
    <property type="match status" value="1"/>
</dbReference>
<feature type="transmembrane region" description="Helical" evidence="1">
    <location>
        <begin position="297"/>
        <end position="314"/>
    </location>
</feature>
<feature type="transmembrane region" description="Helical" evidence="1">
    <location>
        <begin position="15"/>
        <end position="33"/>
    </location>
</feature>
<dbReference type="Gene3D" id="1.10.3210.10">
    <property type="entry name" value="Hypothetical protein af1432"/>
    <property type="match status" value="1"/>
</dbReference>
<keyword evidence="1" id="KW-1133">Transmembrane helix</keyword>
<dbReference type="EMBL" id="RYYU01000001">
    <property type="protein sequence ID" value="RUL59351.1"/>
    <property type="molecule type" value="Genomic_DNA"/>
</dbReference>
<keyword evidence="1" id="KW-0812">Transmembrane</keyword>
<reference evidence="3 4" key="1">
    <citation type="submission" date="2018-12" db="EMBL/GenBank/DDBJ databases">
        <title>Genome sequencing of Prevotella sp. KCOM 3155 (= JS262).</title>
        <authorList>
            <person name="Kook J.-K."/>
            <person name="Park S.-N."/>
            <person name="Lim Y.K."/>
        </authorList>
    </citation>
    <scope>NUCLEOTIDE SEQUENCE [LARGE SCALE GENOMIC DNA]</scope>
    <source>
        <strain evidence="3 4">KCOM 3155</strain>
    </source>
</reference>
<keyword evidence="4" id="KW-1185">Reference proteome</keyword>
<dbReference type="Pfam" id="PF07697">
    <property type="entry name" value="7TMR-HDED"/>
    <property type="match status" value="1"/>
</dbReference>
<dbReference type="OrthoDB" id="9806952at2"/>